<evidence type="ECO:0000259" key="3">
    <source>
        <dbReference type="PROSITE" id="PS51352"/>
    </source>
</evidence>
<dbReference type="PANTHER" id="PTHR42852:SF13">
    <property type="entry name" value="PROTEIN DIPZ"/>
    <property type="match status" value="1"/>
</dbReference>
<feature type="chain" id="PRO_5016265188" evidence="2">
    <location>
        <begin position="27"/>
        <end position="782"/>
    </location>
</feature>
<keyword evidence="5" id="KW-1185">Reference proteome</keyword>
<feature type="region of interest" description="Disordered" evidence="1">
    <location>
        <begin position="168"/>
        <end position="240"/>
    </location>
</feature>
<sequence>MKKILLTCFLAPLCLFGSTSFLSLVAQSPGAELLYRSDSPNRGGPSRPDSFTPLDDLAKYSDQAIYTTDGSAIDGGPILRSSDIRHRTALLPPISHLPASNKETASLRAFARSDDPLHWESELSTVKASDTCAELCRSIQHRTSDIKLNFGLVDSDQDMRVGLEVSGLQSPSVPVFTEPVHSSQKSHSQSTEAQSLASKNGLVDPDQGNEEGKEASNFHSSSVPVFTNPTHSGREVNRQHTEAQSLASCVSCAERSRSMRLASKKSPSVPVFSSQIKQELTWQNPSVTRFHIELPNTTAPDTLRLTYWDHFLKEHREVTPGTSIDLIADRGSFFEGNAGYKVYRWEMEGMEATRVFSIRMGSHHLIRYWNIPPGAQVKVRMELNSGVTYFWGPSSRFFKAQQEVDRLASEQSWQQSPLMVTNNPERMLSDSLISHYHQKSLSLPQELYLPMFFVVGGKSDRELLETYLSKPLEDYPLIRELAPLTEGMSETSKNLLVQRAYGETLRQLVSKLKLGRSWLKEEPFSTGFEAMLRELPIPTADQELDPVFLSAIYELVLLKGSIDRVPITRMLENYPATVSDRVLGLYLLDNFKRLEEHQNQYLADVLREVELPWVQELILDLKSRSLSGNTLMAPPLTDMEGNPFDLARLEGKAMVVSFWITGCRFCMRYYQNTLKEVYERWSDREEVAFVSVNADPNSQKWKESVATELYSHPKMIQLHQDAGSGILADFRISSFPQKLLITPDRKIFLLTLTQYSPDQLSEKIAQLLAQPEISQETKNTGF</sequence>
<evidence type="ECO:0000313" key="4">
    <source>
        <dbReference type="EMBL" id="PZV76026.1"/>
    </source>
</evidence>
<keyword evidence="2" id="KW-0732">Signal</keyword>
<accession>A0A326RLW8</accession>
<dbReference type="InterPro" id="IPR050553">
    <property type="entry name" value="Thioredoxin_ResA/DsbE_sf"/>
</dbReference>
<dbReference type="PROSITE" id="PS51352">
    <property type="entry name" value="THIOREDOXIN_2"/>
    <property type="match status" value="1"/>
</dbReference>
<evidence type="ECO:0000256" key="2">
    <source>
        <dbReference type="SAM" id="SignalP"/>
    </source>
</evidence>
<name>A0A326RLW8_9BACT</name>
<dbReference type="EMBL" id="QKTX01000029">
    <property type="protein sequence ID" value="PZV76026.1"/>
    <property type="molecule type" value="Genomic_DNA"/>
</dbReference>
<dbReference type="InterPro" id="IPR036249">
    <property type="entry name" value="Thioredoxin-like_sf"/>
</dbReference>
<dbReference type="SUPFAM" id="SSF52833">
    <property type="entry name" value="Thioredoxin-like"/>
    <property type="match status" value="1"/>
</dbReference>
<feature type="domain" description="Thioredoxin" evidence="3">
    <location>
        <begin position="625"/>
        <end position="769"/>
    </location>
</feature>
<dbReference type="GO" id="GO:0016853">
    <property type="term" value="F:isomerase activity"/>
    <property type="evidence" value="ECO:0007669"/>
    <property type="project" value="UniProtKB-KW"/>
</dbReference>
<dbReference type="Proteomes" id="UP000248917">
    <property type="component" value="Unassembled WGS sequence"/>
</dbReference>
<evidence type="ECO:0000256" key="1">
    <source>
        <dbReference type="SAM" id="MobiDB-lite"/>
    </source>
</evidence>
<organism evidence="4 5">
    <name type="scientific">Algoriphagus aquaeductus</name>
    <dbReference type="NCBI Taxonomy" id="475299"/>
    <lineage>
        <taxon>Bacteria</taxon>
        <taxon>Pseudomonadati</taxon>
        <taxon>Bacteroidota</taxon>
        <taxon>Cytophagia</taxon>
        <taxon>Cytophagales</taxon>
        <taxon>Cyclobacteriaceae</taxon>
        <taxon>Algoriphagus</taxon>
    </lineage>
</organism>
<feature type="compositionally biased region" description="Polar residues" evidence="1">
    <location>
        <begin position="217"/>
        <end position="231"/>
    </location>
</feature>
<reference evidence="4 5" key="1">
    <citation type="submission" date="2018-06" db="EMBL/GenBank/DDBJ databases">
        <title>Genomic Encyclopedia of Archaeal and Bacterial Type Strains, Phase II (KMG-II): from individual species to whole genera.</title>
        <authorList>
            <person name="Goeker M."/>
        </authorList>
    </citation>
    <scope>NUCLEOTIDE SEQUENCE [LARGE SCALE GENOMIC DNA]</scope>
    <source>
        <strain evidence="4 5">T4</strain>
    </source>
</reference>
<dbReference type="PANTHER" id="PTHR42852">
    <property type="entry name" value="THIOL:DISULFIDE INTERCHANGE PROTEIN DSBE"/>
    <property type="match status" value="1"/>
</dbReference>
<dbReference type="OrthoDB" id="9815205at2"/>
<dbReference type="AlphaFoldDB" id="A0A326RLW8"/>
<comment type="caution">
    <text evidence="4">The sequence shown here is derived from an EMBL/GenBank/DDBJ whole genome shotgun (WGS) entry which is preliminary data.</text>
</comment>
<dbReference type="RefSeq" id="WP_111395125.1">
    <property type="nucleotide sequence ID" value="NZ_QKTX01000029.1"/>
</dbReference>
<protein>
    <submittedName>
        <fullName evidence="4">Thiol-disulfide isomerase/thioredoxin</fullName>
    </submittedName>
</protein>
<evidence type="ECO:0000313" key="5">
    <source>
        <dbReference type="Proteomes" id="UP000248917"/>
    </source>
</evidence>
<feature type="compositionally biased region" description="Polar residues" evidence="1">
    <location>
        <begin position="180"/>
        <end position="198"/>
    </location>
</feature>
<dbReference type="Gene3D" id="3.40.30.10">
    <property type="entry name" value="Glutaredoxin"/>
    <property type="match status" value="1"/>
</dbReference>
<feature type="signal peptide" evidence="2">
    <location>
        <begin position="1"/>
        <end position="26"/>
    </location>
</feature>
<gene>
    <name evidence="4" type="ORF">CLV31_12922</name>
</gene>
<keyword evidence="4" id="KW-0413">Isomerase</keyword>
<dbReference type="CDD" id="cd02966">
    <property type="entry name" value="TlpA_like_family"/>
    <property type="match status" value="1"/>
</dbReference>
<dbReference type="InterPro" id="IPR013766">
    <property type="entry name" value="Thioredoxin_domain"/>
</dbReference>
<proteinExistence type="predicted"/>